<dbReference type="Proteomes" id="UP001363035">
    <property type="component" value="Unassembled WGS sequence"/>
</dbReference>
<evidence type="ECO:0000313" key="3">
    <source>
        <dbReference type="Proteomes" id="UP001363035"/>
    </source>
</evidence>
<dbReference type="EMBL" id="JAYLLN010000004">
    <property type="protein sequence ID" value="MEI5983840.1"/>
    <property type="molecule type" value="Genomic_DNA"/>
</dbReference>
<proteinExistence type="predicted"/>
<organism evidence="2 3">
    <name type="scientific">Sphingobacterium tenebrionis</name>
    <dbReference type="NCBI Taxonomy" id="3111775"/>
    <lineage>
        <taxon>Bacteria</taxon>
        <taxon>Pseudomonadati</taxon>
        <taxon>Bacteroidota</taxon>
        <taxon>Sphingobacteriia</taxon>
        <taxon>Sphingobacteriales</taxon>
        <taxon>Sphingobacteriaceae</taxon>
        <taxon>Sphingobacterium</taxon>
    </lineage>
</organism>
<sequence length="901" mass="102703">MFLRYLTSLILACLASLCFAQGQSIQGYLIDKQSGKAIPSASILLKSAENKILAFKQTDSKGYFQLQNNAATKGSRLEINHLGYKKFSMSLSEVTPADQSKEQPDLKNLKIELEQNTTLLDSIMVKSRPAIQRIGDTISYNVDSFANEMDRSIGDVLKKLPGMEVSDNGNIKFQGKSISHLYIDGDDLLEDRYNIGTRTIPYKMVKDIQVLQNHEHLKVLKNKKFTDAVALNLVIKDEAKMKMTGEVKLGAGIPKQYDAELNSILFNKKFKVLNVLQGNNVGRDLEQDFTGFNSNSIMGKLGRTAINNLLSLGTVGPPMLGKANYFLNDHASLNANNLVNLKNDWQLKSNIQLMLGRDENHFEGTNTYLTENEQFVLQEVQDKDNEQFISSLRFTASMNSKDKYINNILALEYRQDEGMADIMANNTNNSGRLNEKIKGFSNHFFYIPQTKKDNLIELEWYLDYGNKPQTLRLTPGVFADRLNNNLPYDASLQFVEVPTLFSRANLGYRIPTTKIRQSYRLGAILDKQQFNSRLEKEIEGSSMAFPQDSLTNQMDWQRYSLSTEAGYDWEKKRLAVTLTLPLMLQFTHFADPNFDINNKQQQLLFQPSLNAKLRVASEDELSLGIHRTKSFGNIDNVYRGIVLRNYRSLSNNLAGLAEYESRSANLNYKFNRTLKMFFMNAGISYSQNISSNIISNEVGENSTNTQLLDRENQVNSLSTSFGIDKYIFKWASSLKVNANWSMTDYNQLFNQELLPFKQYSYSLRTQVETKIWKNLNLSYFGLASWSDNQAGSGDGSLDRTSFNVNQSVGLPVYLFKGLTLRITARHLFNQQEGLKDINYVFLDGFARYRFAKWKTDLELNMTNLANVKSFETYSISANRQSHNLYQLRGRMAVLKVIFNFL</sequence>
<accession>A0ABU8I361</accession>
<feature type="signal peptide" evidence="1">
    <location>
        <begin position="1"/>
        <end position="20"/>
    </location>
</feature>
<feature type="chain" id="PRO_5045923067" evidence="1">
    <location>
        <begin position="21"/>
        <end position="901"/>
    </location>
</feature>
<reference evidence="2 3" key="1">
    <citation type="submission" date="2024-01" db="EMBL/GenBank/DDBJ databases">
        <title>Sphingobacterium tenebrionis sp. nov., a novel endophyte isolated from tenebrio molitor intestines.</title>
        <authorList>
            <person name="Zhang C."/>
        </authorList>
    </citation>
    <scope>NUCLEOTIDE SEQUENCE [LARGE SCALE GENOMIC DNA]</scope>
    <source>
        <strain evidence="2 3">PU5-4</strain>
    </source>
</reference>
<gene>
    <name evidence="2" type="ORF">VJ786_02875</name>
</gene>
<dbReference type="InterPro" id="IPR008969">
    <property type="entry name" value="CarboxyPept-like_regulatory"/>
</dbReference>
<name>A0ABU8I361_9SPHI</name>
<keyword evidence="3" id="KW-1185">Reference proteome</keyword>
<dbReference type="SUPFAM" id="SSF49464">
    <property type="entry name" value="Carboxypeptidase regulatory domain-like"/>
    <property type="match status" value="1"/>
</dbReference>
<dbReference type="Pfam" id="PF13715">
    <property type="entry name" value="CarbopepD_reg_2"/>
    <property type="match status" value="1"/>
</dbReference>
<evidence type="ECO:0000313" key="2">
    <source>
        <dbReference type="EMBL" id="MEI5983840.1"/>
    </source>
</evidence>
<dbReference type="SUPFAM" id="SSF56935">
    <property type="entry name" value="Porins"/>
    <property type="match status" value="1"/>
</dbReference>
<protein>
    <submittedName>
        <fullName evidence="2">Carboxypeptidase-like regulatory domain-containing protein</fullName>
    </submittedName>
</protein>
<keyword evidence="1" id="KW-0732">Signal</keyword>
<comment type="caution">
    <text evidence="2">The sequence shown here is derived from an EMBL/GenBank/DDBJ whole genome shotgun (WGS) entry which is preliminary data.</text>
</comment>
<evidence type="ECO:0000256" key="1">
    <source>
        <dbReference type="SAM" id="SignalP"/>
    </source>
</evidence>
<dbReference type="RefSeq" id="WP_134776766.1">
    <property type="nucleotide sequence ID" value="NZ_JAYLLN010000004.1"/>
</dbReference>